<dbReference type="AlphaFoldDB" id="A0A2Z3GRR5"/>
<dbReference type="EMBL" id="CP029145">
    <property type="protein sequence ID" value="AWM35181.1"/>
    <property type="molecule type" value="Genomic_DNA"/>
</dbReference>
<evidence type="ECO:0000313" key="2">
    <source>
        <dbReference type="EMBL" id="AWM35181.1"/>
    </source>
</evidence>
<keyword evidence="1" id="KW-0812">Transmembrane</keyword>
<gene>
    <name evidence="2" type="ORF">DDQ68_21875</name>
</gene>
<feature type="transmembrane region" description="Helical" evidence="1">
    <location>
        <begin position="186"/>
        <end position="205"/>
    </location>
</feature>
<dbReference type="InterPro" id="IPR007136">
    <property type="entry name" value="DUF347"/>
</dbReference>
<feature type="transmembrane region" description="Helical" evidence="1">
    <location>
        <begin position="38"/>
        <end position="58"/>
    </location>
</feature>
<feature type="transmembrane region" description="Helical" evidence="1">
    <location>
        <begin position="159"/>
        <end position="179"/>
    </location>
</feature>
<dbReference type="Pfam" id="PF03988">
    <property type="entry name" value="DUF347"/>
    <property type="match status" value="4"/>
</dbReference>
<sequence>MKQMLNKVPAVTLIFWIIKIMATTVGETAADFLSVKLKLGLTNTSYIMAGLLVVALVFQLRAKRYIPALYWTVVVFISVVGTLISDNLVDNLGVSLVTTTIIFATSLVVVFALWYVREKTLSVHSIQTTRREIFYWSAILFTFALGTSAGDLIGESLGLGYPLSALLFGGLIAATFLAYRYLNLNAVLAFWTAYILTRPLGASLGDLLTQPAKAGGLGVSTMIISGIFLTSIVLLVGYLSWQPQQSSAADAPLAE</sequence>
<evidence type="ECO:0000313" key="3">
    <source>
        <dbReference type="Proteomes" id="UP000245999"/>
    </source>
</evidence>
<organism evidence="2 3">
    <name type="scientific">Hymenobacter nivis</name>
    <dbReference type="NCBI Taxonomy" id="1850093"/>
    <lineage>
        <taxon>Bacteria</taxon>
        <taxon>Pseudomonadati</taxon>
        <taxon>Bacteroidota</taxon>
        <taxon>Cytophagia</taxon>
        <taxon>Cytophagales</taxon>
        <taxon>Hymenobacteraceae</taxon>
        <taxon>Hymenobacter</taxon>
    </lineage>
</organism>
<accession>A0A2Z3GRR5</accession>
<evidence type="ECO:0000256" key="1">
    <source>
        <dbReference type="SAM" id="Phobius"/>
    </source>
</evidence>
<feature type="transmembrane region" description="Helical" evidence="1">
    <location>
        <begin position="91"/>
        <end position="113"/>
    </location>
</feature>
<name>A0A2Z3GRR5_9BACT</name>
<feature type="transmembrane region" description="Helical" evidence="1">
    <location>
        <begin position="65"/>
        <end position="85"/>
    </location>
</feature>
<dbReference type="OrthoDB" id="9794709at2"/>
<dbReference type="RefSeq" id="WP_109658198.1">
    <property type="nucleotide sequence ID" value="NZ_CP029145.1"/>
</dbReference>
<keyword evidence="1" id="KW-0472">Membrane</keyword>
<dbReference type="Proteomes" id="UP000245999">
    <property type="component" value="Chromosome"/>
</dbReference>
<keyword evidence="1" id="KW-1133">Transmembrane helix</keyword>
<evidence type="ECO:0008006" key="4">
    <source>
        <dbReference type="Google" id="ProtNLM"/>
    </source>
</evidence>
<proteinExistence type="predicted"/>
<feature type="transmembrane region" description="Helical" evidence="1">
    <location>
        <begin position="133"/>
        <end position="153"/>
    </location>
</feature>
<reference evidence="3" key="1">
    <citation type="submission" date="2018-04" db="EMBL/GenBank/DDBJ databases">
        <title>Complete genome of Antarctic heterotrophic bacterium Hymenobacter nivis.</title>
        <authorList>
            <person name="Terashima M."/>
        </authorList>
    </citation>
    <scope>NUCLEOTIDE SEQUENCE [LARGE SCALE GENOMIC DNA]</scope>
    <source>
        <strain evidence="3">NBRC 111535</strain>
    </source>
</reference>
<feature type="transmembrane region" description="Helical" evidence="1">
    <location>
        <begin position="217"/>
        <end position="239"/>
    </location>
</feature>
<keyword evidence="3" id="KW-1185">Reference proteome</keyword>
<protein>
    <recommendedName>
        <fullName evidence="4">Membrane-anchored protein</fullName>
    </recommendedName>
</protein>
<dbReference type="KEGG" id="hnv:DDQ68_21875"/>